<organism evidence="2 3">
    <name type="scientific">Gordonia terrae</name>
    <dbReference type="NCBI Taxonomy" id="2055"/>
    <lineage>
        <taxon>Bacteria</taxon>
        <taxon>Bacillati</taxon>
        <taxon>Actinomycetota</taxon>
        <taxon>Actinomycetes</taxon>
        <taxon>Mycobacteriales</taxon>
        <taxon>Gordoniaceae</taxon>
        <taxon>Gordonia</taxon>
    </lineage>
</organism>
<feature type="transmembrane region" description="Helical" evidence="1">
    <location>
        <begin position="124"/>
        <end position="145"/>
    </location>
</feature>
<gene>
    <name evidence="2" type="ORF">CYJ73_20275</name>
</gene>
<dbReference type="STRING" id="2055.BCM27_01100"/>
<name>A0A2I1R3K8_9ACTN</name>
<feature type="transmembrane region" description="Helical" evidence="1">
    <location>
        <begin position="332"/>
        <end position="358"/>
    </location>
</feature>
<keyword evidence="1" id="KW-0472">Membrane</keyword>
<feature type="transmembrane region" description="Helical" evidence="1">
    <location>
        <begin position="411"/>
        <end position="434"/>
    </location>
</feature>
<reference evidence="2 3" key="1">
    <citation type="submission" date="2017-12" db="EMBL/GenBank/DDBJ databases">
        <title>Phylogenetic diversity of female urinary microbiome.</title>
        <authorList>
            <person name="Thomas-White K."/>
            <person name="Wolfe A.J."/>
        </authorList>
    </citation>
    <scope>NUCLEOTIDE SEQUENCE [LARGE SCALE GENOMIC DNA]</scope>
    <source>
        <strain evidence="2 3">UMB0777</strain>
    </source>
</reference>
<dbReference type="InterPro" id="IPR018723">
    <property type="entry name" value="DUF2254_membrane"/>
</dbReference>
<protein>
    <submittedName>
        <fullName evidence="2">DUF2254 domain-containing protein</fullName>
    </submittedName>
</protein>
<evidence type="ECO:0000256" key="1">
    <source>
        <dbReference type="SAM" id="Phobius"/>
    </source>
</evidence>
<keyword evidence="1" id="KW-1133">Transmembrane helix</keyword>
<dbReference type="Proteomes" id="UP000234662">
    <property type="component" value="Unassembled WGS sequence"/>
</dbReference>
<feature type="transmembrane region" description="Helical" evidence="1">
    <location>
        <begin position="88"/>
        <end position="109"/>
    </location>
</feature>
<feature type="transmembrane region" description="Helical" evidence="1">
    <location>
        <begin position="184"/>
        <end position="204"/>
    </location>
</feature>
<dbReference type="RefSeq" id="WP_101821792.1">
    <property type="nucleotide sequence ID" value="NZ_PKJC01000021.1"/>
</dbReference>
<dbReference type="AlphaFoldDB" id="A0A2I1R3K8"/>
<keyword evidence="1" id="KW-0812">Transmembrane</keyword>
<proteinExistence type="predicted"/>
<comment type="caution">
    <text evidence="2">The sequence shown here is derived from an EMBL/GenBank/DDBJ whole genome shotgun (WGS) entry which is preliminary data.</text>
</comment>
<evidence type="ECO:0000313" key="2">
    <source>
        <dbReference type="EMBL" id="PKZ63716.1"/>
    </source>
</evidence>
<sequence length="727" mass="78676">MTGWFDERIVETGRLPLFFLLLAFVLTFLFIRFSVRMIRAEVSWWPGNVTPGGVHVHHAFFGMMAMLVAGFGFVAVDPLRTPVIDCVLAALFGIGSALVLDEFALILHLRDVYWAEEGRTSIDAVFVAIAIGLLFLLGLQPFGAFEVVGDIRNENGLVARLIAAGVVVLNVLLAIVTLIKGKVWTGLVGMFVPVLLWFGAARLARPRSPWARWRYKNRPRKLARAIGREQRYREPLMRWKIVVQEAVAGRFGVPENPAPVPATTPAPTAVGVVTEKVPSALATAIRWRRTRRALRTVPIWRLPVVLVTLAIVAAWTTVGFDELLELEVDPGTLATLLSVIAGSMATLTGLVFTAVTLAMQFGASSISVRVIPMLQQEPVMRWSTGFLLATFVYSVIIAIDLSVGGPDEPTPGLSTAIAFMLTTVSAYLFIALVGKVGTILNTARLLQWIADDGRSAIVRQLPPPAAHHELTAATGFDKQVVAGTAAVPGDGGPDPGAAAEATHTQIRLGEVSARGRVLLAVNGDRLRRHAASWDVRINLLIAVGDHVPHDLPVVEVIGDPARVEKRRVLACLLFGDTHQPSVSPAAALQAISDIALKAMSAGSNDPSVVVQALDHTEDLLLLLAPRLRGDRTAPDTSVRGIRRSWADYVAIGTDEIRRHSTGQVQVQRRLRALFESLLAGCGPAQRAPVSERLAVLDAQVARDWSDDLDRRLAAAADRQGYGSEFGR</sequence>
<feature type="transmembrane region" description="Helical" evidence="1">
    <location>
        <begin position="299"/>
        <end position="320"/>
    </location>
</feature>
<accession>A0A2I1R3K8</accession>
<feature type="transmembrane region" description="Helical" evidence="1">
    <location>
        <begin position="379"/>
        <end position="399"/>
    </location>
</feature>
<dbReference type="EMBL" id="PKJC01000021">
    <property type="protein sequence ID" value="PKZ63716.1"/>
    <property type="molecule type" value="Genomic_DNA"/>
</dbReference>
<feature type="transmembrane region" description="Helical" evidence="1">
    <location>
        <begin position="157"/>
        <end position="178"/>
    </location>
</feature>
<dbReference type="Pfam" id="PF10011">
    <property type="entry name" value="DUF2254"/>
    <property type="match status" value="1"/>
</dbReference>
<feature type="transmembrane region" description="Helical" evidence="1">
    <location>
        <begin position="55"/>
        <end position="76"/>
    </location>
</feature>
<feature type="transmembrane region" description="Helical" evidence="1">
    <location>
        <begin position="15"/>
        <end position="35"/>
    </location>
</feature>
<evidence type="ECO:0000313" key="3">
    <source>
        <dbReference type="Proteomes" id="UP000234662"/>
    </source>
</evidence>